<feature type="region of interest" description="Disordered" evidence="1">
    <location>
        <begin position="1"/>
        <end position="20"/>
    </location>
</feature>
<evidence type="ECO:0000256" key="1">
    <source>
        <dbReference type="SAM" id="MobiDB-lite"/>
    </source>
</evidence>
<evidence type="ECO:0000313" key="3">
    <source>
        <dbReference type="Proteomes" id="UP000245634"/>
    </source>
</evidence>
<dbReference type="Proteomes" id="UP000245634">
    <property type="component" value="Unassembled WGS sequence"/>
</dbReference>
<gene>
    <name evidence="2" type="ORF">C7459_11843</name>
</gene>
<dbReference type="InterPro" id="IPR009711">
    <property type="entry name" value="UPF0473"/>
</dbReference>
<reference evidence="2 3" key="1">
    <citation type="submission" date="2018-05" db="EMBL/GenBank/DDBJ databases">
        <title>Genomic Encyclopedia of Type Strains, Phase IV (KMG-IV): sequencing the most valuable type-strain genomes for metagenomic binning, comparative biology and taxonomic classification.</title>
        <authorList>
            <person name="Goeker M."/>
        </authorList>
    </citation>
    <scope>NUCLEOTIDE SEQUENCE [LARGE SCALE GENOMIC DNA]</scope>
    <source>
        <strain evidence="2 3">DSM 18773</strain>
    </source>
</reference>
<sequence>MSDNNNVHIHDENCDHDHEEEVVTLTDAEGKEREFIIVEEMNVSNERYAIMVPADGEDEDGVIMKIGEDENGEYLVDIEDDEEWQKVVAAYEKLADAQE</sequence>
<organism evidence="2 3">
    <name type="scientific">Tumebacillus permanentifrigoris</name>
    <dbReference type="NCBI Taxonomy" id="378543"/>
    <lineage>
        <taxon>Bacteria</taxon>
        <taxon>Bacillati</taxon>
        <taxon>Bacillota</taxon>
        <taxon>Bacilli</taxon>
        <taxon>Bacillales</taxon>
        <taxon>Alicyclobacillaceae</taxon>
        <taxon>Tumebacillus</taxon>
    </lineage>
</organism>
<protein>
    <submittedName>
        <fullName evidence="2">Uncharacterized protein DUF1292</fullName>
    </submittedName>
</protein>
<dbReference type="OrthoDB" id="2376281at2"/>
<name>A0A316D8L1_9BACL</name>
<dbReference type="RefSeq" id="WP_109690716.1">
    <property type="nucleotide sequence ID" value="NZ_QGGL01000018.1"/>
</dbReference>
<dbReference type="AlphaFoldDB" id="A0A316D8L1"/>
<dbReference type="EMBL" id="QGGL01000018">
    <property type="protein sequence ID" value="PWK06979.1"/>
    <property type="molecule type" value="Genomic_DNA"/>
</dbReference>
<proteinExistence type="predicted"/>
<evidence type="ECO:0000313" key="2">
    <source>
        <dbReference type="EMBL" id="PWK06979.1"/>
    </source>
</evidence>
<dbReference type="Pfam" id="PF06949">
    <property type="entry name" value="DUF1292"/>
    <property type="match status" value="1"/>
</dbReference>
<comment type="caution">
    <text evidence="2">The sequence shown here is derived from an EMBL/GenBank/DDBJ whole genome shotgun (WGS) entry which is preliminary data.</text>
</comment>
<accession>A0A316D8L1</accession>
<feature type="compositionally biased region" description="Basic and acidic residues" evidence="1">
    <location>
        <begin position="8"/>
        <end position="20"/>
    </location>
</feature>
<keyword evidence="3" id="KW-1185">Reference proteome</keyword>